<dbReference type="AlphaFoldDB" id="A0A5E4MDW4"/>
<evidence type="ECO:0000313" key="2">
    <source>
        <dbReference type="EMBL" id="VVC28565.1"/>
    </source>
</evidence>
<keyword evidence="3" id="KW-1185">Reference proteome</keyword>
<accession>A0A5E4MDW4</accession>
<dbReference type="EMBL" id="CABPRJ010000481">
    <property type="protein sequence ID" value="VVC28565.1"/>
    <property type="molecule type" value="Genomic_DNA"/>
</dbReference>
<reference evidence="2 3" key="1">
    <citation type="submission" date="2019-08" db="EMBL/GenBank/DDBJ databases">
        <authorList>
            <person name="Alioto T."/>
            <person name="Alioto T."/>
            <person name="Gomez Garrido J."/>
        </authorList>
    </citation>
    <scope>NUCLEOTIDE SEQUENCE [LARGE SCALE GENOMIC DNA]</scope>
</reference>
<feature type="region of interest" description="Disordered" evidence="1">
    <location>
        <begin position="83"/>
        <end position="108"/>
    </location>
</feature>
<protein>
    <submittedName>
        <fullName evidence="2">Uncharacterized protein</fullName>
    </submittedName>
</protein>
<organism evidence="2 3">
    <name type="scientific">Cinara cedri</name>
    <dbReference type="NCBI Taxonomy" id="506608"/>
    <lineage>
        <taxon>Eukaryota</taxon>
        <taxon>Metazoa</taxon>
        <taxon>Ecdysozoa</taxon>
        <taxon>Arthropoda</taxon>
        <taxon>Hexapoda</taxon>
        <taxon>Insecta</taxon>
        <taxon>Pterygota</taxon>
        <taxon>Neoptera</taxon>
        <taxon>Paraneoptera</taxon>
        <taxon>Hemiptera</taxon>
        <taxon>Sternorrhyncha</taxon>
        <taxon>Aphidomorpha</taxon>
        <taxon>Aphidoidea</taxon>
        <taxon>Aphididae</taxon>
        <taxon>Lachninae</taxon>
        <taxon>Cinara</taxon>
    </lineage>
</organism>
<sequence length="108" mass="11064">MRNANIANGAFVSLSLVPAPGICTQVYSVRTAKIPSAVADDVTAYAIWEHYGDDDGGSGAAAAASQSATAAVAVSALPGHPFRFQDRPGVVDPLRAHRDTTTPPPPPP</sequence>
<proteinExistence type="predicted"/>
<gene>
    <name evidence="2" type="ORF">CINCED_3A020583</name>
</gene>
<name>A0A5E4MDW4_9HEMI</name>
<evidence type="ECO:0000256" key="1">
    <source>
        <dbReference type="SAM" id="MobiDB-lite"/>
    </source>
</evidence>
<dbReference type="Proteomes" id="UP000325440">
    <property type="component" value="Unassembled WGS sequence"/>
</dbReference>
<evidence type="ECO:0000313" key="3">
    <source>
        <dbReference type="Proteomes" id="UP000325440"/>
    </source>
</evidence>